<evidence type="ECO:0000256" key="1">
    <source>
        <dbReference type="SAM" id="MobiDB-lite"/>
    </source>
</evidence>
<protein>
    <submittedName>
        <fullName evidence="2">Uncharacterized protein</fullName>
    </submittedName>
</protein>
<reference evidence="2 3" key="1">
    <citation type="submission" date="2015-01" db="EMBL/GenBank/DDBJ databases">
        <title>Draft genome of the acidophilic iron oxidizer Ferrimicrobium acidiphilum strain T23.</title>
        <authorList>
            <person name="Poehlein A."/>
            <person name="Eisen S."/>
            <person name="Schloemann M."/>
            <person name="Johnson B.D."/>
            <person name="Daniel R."/>
            <person name="Muehling M."/>
        </authorList>
    </citation>
    <scope>NUCLEOTIDE SEQUENCE [LARGE SCALE GENOMIC DNA]</scope>
    <source>
        <strain evidence="2 3">T23</strain>
    </source>
</reference>
<proteinExistence type="predicted"/>
<evidence type="ECO:0000313" key="2">
    <source>
        <dbReference type="EMBL" id="KJE76294.1"/>
    </source>
</evidence>
<accession>A0A0D8FTP0</accession>
<gene>
    <name evidence="2" type="ORF">FEAC_19040</name>
</gene>
<sequence length="105" mass="11457">MVPLPNIWRLLRVQIGKGLLQHAPSAPIRVGRESGNVQYLALLSPLYIHSPGGGNDSCRADVEGETNGTPFRGDQEEYRSQPQLYCHVLSQGGKELVSGKQLFAS</sequence>
<evidence type="ECO:0000313" key="3">
    <source>
        <dbReference type="Proteomes" id="UP000032336"/>
    </source>
</evidence>
<dbReference type="Proteomes" id="UP000032336">
    <property type="component" value="Unassembled WGS sequence"/>
</dbReference>
<dbReference type="AlphaFoldDB" id="A0A0D8FTP0"/>
<keyword evidence="3" id="KW-1185">Reference proteome</keyword>
<organism evidence="2 3">
    <name type="scientific">Ferrimicrobium acidiphilum DSM 19497</name>
    <dbReference type="NCBI Taxonomy" id="1121877"/>
    <lineage>
        <taxon>Bacteria</taxon>
        <taxon>Bacillati</taxon>
        <taxon>Actinomycetota</taxon>
        <taxon>Acidimicrobiia</taxon>
        <taxon>Acidimicrobiales</taxon>
        <taxon>Acidimicrobiaceae</taxon>
        <taxon>Ferrimicrobium</taxon>
    </lineage>
</organism>
<feature type="region of interest" description="Disordered" evidence="1">
    <location>
        <begin position="57"/>
        <end position="77"/>
    </location>
</feature>
<name>A0A0D8FTP0_9ACTN</name>
<dbReference type="EMBL" id="JXUW01000018">
    <property type="protein sequence ID" value="KJE76294.1"/>
    <property type="molecule type" value="Genomic_DNA"/>
</dbReference>
<comment type="caution">
    <text evidence="2">The sequence shown here is derived from an EMBL/GenBank/DDBJ whole genome shotgun (WGS) entry which is preliminary data.</text>
</comment>